<feature type="region of interest" description="Disordered" evidence="10">
    <location>
        <begin position="104"/>
        <end position="123"/>
    </location>
</feature>
<keyword evidence="5 11" id="KW-0812">Transmembrane</keyword>
<evidence type="ECO:0000256" key="3">
    <source>
        <dbReference type="ARBA" id="ARBA00022448"/>
    </source>
</evidence>
<evidence type="ECO:0000256" key="10">
    <source>
        <dbReference type="SAM" id="MobiDB-lite"/>
    </source>
</evidence>
<evidence type="ECO:0000313" key="12">
    <source>
        <dbReference type="EMBL" id="VAW11263.1"/>
    </source>
</evidence>
<dbReference type="GO" id="GO:0005886">
    <property type="term" value="C:plasma membrane"/>
    <property type="evidence" value="ECO:0007669"/>
    <property type="project" value="UniProtKB-SubCell"/>
</dbReference>
<name>A0A3B0T5B5_9ZZZZ</name>
<evidence type="ECO:0000256" key="7">
    <source>
        <dbReference type="ARBA" id="ARBA00022989"/>
    </source>
</evidence>
<dbReference type="NCBIfam" id="TIGR00810">
    <property type="entry name" value="secG"/>
    <property type="match status" value="1"/>
</dbReference>
<evidence type="ECO:0000256" key="5">
    <source>
        <dbReference type="ARBA" id="ARBA00022692"/>
    </source>
</evidence>
<sequence length="123" mass="12930">MSTFSIFLILILIICFLLMLVVMVQNPKGGGLSSSFGGGGSQVVGGVKKTGDFLDKSTWILATMLIVLILASNVTLQGNFGDTDSKLLNGDEIETTVPDDIPVVLPDDVSEPATDTEAPKDSI</sequence>
<evidence type="ECO:0000256" key="1">
    <source>
        <dbReference type="ARBA" id="ARBA00004651"/>
    </source>
</evidence>
<keyword evidence="4" id="KW-1003">Cell membrane</keyword>
<accession>A0A3B0T5B5</accession>
<dbReference type="GO" id="GO:0065002">
    <property type="term" value="P:intracellular protein transmembrane transport"/>
    <property type="evidence" value="ECO:0007669"/>
    <property type="project" value="TreeGrafter"/>
</dbReference>
<proteinExistence type="inferred from homology"/>
<dbReference type="PRINTS" id="PR01651">
    <property type="entry name" value="SECGEXPORT"/>
</dbReference>
<dbReference type="GO" id="GO:0009306">
    <property type="term" value="P:protein secretion"/>
    <property type="evidence" value="ECO:0007669"/>
    <property type="project" value="InterPro"/>
</dbReference>
<evidence type="ECO:0000256" key="6">
    <source>
        <dbReference type="ARBA" id="ARBA00022927"/>
    </source>
</evidence>
<dbReference type="EMBL" id="UOEL01000058">
    <property type="protein sequence ID" value="VAW11263.1"/>
    <property type="molecule type" value="Genomic_DNA"/>
</dbReference>
<feature type="transmembrane region" description="Helical" evidence="11">
    <location>
        <begin position="6"/>
        <end position="24"/>
    </location>
</feature>
<dbReference type="PANTHER" id="PTHR34182">
    <property type="entry name" value="PROTEIN-EXPORT MEMBRANE PROTEIN SECG"/>
    <property type="match status" value="1"/>
</dbReference>
<evidence type="ECO:0000256" key="9">
    <source>
        <dbReference type="ARBA" id="ARBA00023136"/>
    </source>
</evidence>
<keyword evidence="8" id="KW-0811">Translocation</keyword>
<evidence type="ECO:0000256" key="2">
    <source>
        <dbReference type="ARBA" id="ARBA00008445"/>
    </source>
</evidence>
<dbReference type="InterPro" id="IPR004692">
    <property type="entry name" value="SecG"/>
</dbReference>
<dbReference type="GO" id="GO:0043952">
    <property type="term" value="P:protein transport by the Sec complex"/>
    <property type="evidence" value="ECO:0007669"/>
    <property type="project" value="TreeGrafter"/>
</dbReference>
<reference evidence="12" key="1">
    <citation type="submission" date="2018-06" db="EMBL/GenBank/DDBJ databases">
        <authorList>
            <person name="Zhirakovskaya E."/>
        </authorList>
    </citation>
    <scope>NUCLEOTIDE SEQUENCE</scope>
</reference>
<organism evidence="12">
    <name type="scientific">hydrothermal vent metagenome</name>
    <dbReference type="NCBI Taxonomy" id="652676"/>
    <lineage>
        <taxon>unclassified sequences</taxon>
        <taxon>metagenomes</taxon>
        <taxon>ecological metagenomes</taxon>
    </lineage>
</organism>
<feature type="transmembrane region" description="Helical" evidence="11">
    <location>
        <begin position="58"/>
        <end position="76"/>
    </location>
</feature>
<keyword evidence="7 11" id="KW-1133">Transmembrane helix</keyword>
<evidence type="ECO:0000256" key="4">
    <source>
        <dbReference type="ARBA" id="ARBA00022475"/>
    </source>
</evidence>
<keyword evidence="9 11" id="KW-0472">Membrane</keyword>
<dbReference type="AlphaFoldDB" id="A0A3B0T5B5"/>
<keyword evidence="6" id="KW-0653">Protein transport</keyword>
<dbReference type="PANTHER" id="PTHR34182:SF1">
    <property type="entry name" value="PROTEIN-EXPORT MEMBRANE PROTEIN SECG"/>
    <property type="match status" value="1"/>
</dbReference>
<comment type="similarity">
    <text evidence="2">Belongs to the SecG family.</text>
</comment>
<dbReference type="Pfam" id="PF03840">
    <property type="entry name" value="SecG"/>
    <property type="match status" value="1"/>
</dbReference>
<gene>
    <name evidence="12" type="ORF">MNBD_BACTEROID03-241</name>
</gene>
<comment type="subcellular location">
    <subcellularLocation>
        <location evidence="1">Cell membrane</location>
        <topology evidence="1">Multi-pass membrane protein</topology>
    </subcellularLocation>
</comment>
<keyword evidence="3" id="KW-0813">Transport</keyword>
<dbReference type="GO" id="GO:0015450">
    <property type="term" value="F:protein-transporting ATPase activity"/>
    <property type="evidence" value="ECO:0007669"/>
    <property type="project" value="InterPro"/>
</dbReference>
<evidence type="ECO:0000256" key="8">
    <source>
        <dbReference type="ARBA" id="ARBA00023010"/>
    </source>
</evidence>
<protein>
    <submittedName>
        <fullName evidence="12">Protein translocase membrane subunit SecG</fullName>
    </submittedName>
</protein>
<evidence type="ECO:0000256" key="11">
    <source>
        <dbReference type="SAM" id="Phobius"/>
    </source>
</evidence>